<reference evidence="2" key="1">
    <citation type="submission" date="2018-05" db="EMBL/GenBank/DDBJ databases">
        <authorList>
            <person name="Lanie J.A."/>
            <person name="Ng W.-L."/>
            <person name="Kazmierczak K.M."/>
            <person name="Andrzejewski T.M."/>
            <person name="Davidsen T.M."/>
            <person name="Wayne K.J."/>
            <person name="Tettelin H."/>
            <person name="Glass J.I."/>
            <person name="Rusch D."/>
            <person name="Podicherti R."/>
            <person name="Tsui H.-C.T."/>
            <person name="Winkler M.E."/>
        </authorList>
    </citation>
    <scope>NUCLEOTIDE SEQUENCE</scope>
</reference>
<sequence length="162" mass="17137">MKKTFGIFGLLLVVFLATAYMADSFLTPFNLENLIRRTSLFGIISIGVAFVIITGGIDLSIGSVICLVGCGLPFLLRVDYQPAQQAALAEINASQATVTLQASASFSPGDHLRLYDSTAKNGGIYTVKQGGGKTLTLDPAPTDNAQRGSVVQVFPIDQSHAK</sequence>
<feature type="non-terminal residue" evidence="2">
    <location>
        <position position="162"/>
    </location>
</feature>
<protein>
    <submittedName>
        <fullName evidence="2">Uncharacterized protein</fullName>
    </submittedName>
</protein>
<organism evidence="2">
    <name type="scientific">marine metagenome</name>
    <dbReference type="NCBI Taxonomy" id="408172"/>
    <lineage>
        <taxon>unclassified sequences</taxon>
        <taxon>metagenomes</taxon>
        <taxon>ecological metagenomes</taxon>
    </lineage>
</organism>
<keyword evidence="1" id="KW-0472">Membrane</keyword>
<dbReference type="AlphaFoldDB" id="A0A382LER9"/>
<evidence type="ECO:0000313" key="2">
    <source>
        <dbReference type="EMBL" id="SVC34365.1"/>
    </source>
</evidence>
<proteinExistence type="predicted"/>
<gene>
    <name evidence="2" type="ORF">METZ01_LOCUS287219</name>
</gene>
<dbReference type="PANTHER" id="PTHR32196:SF15">
    <property type="entry name" value="SUGAR ABC TRANSPORTER PERMEASE PROTEIN"/>
    <property type="match status" value="1"/>
</dbReference>
<evidence type="ECO:0000256" key="1">
    <source>
        <dbReference type="SAM" id="Phobius"/>
    </source>
</evidence>
<feature type="transmembrane region" description="Helical" evidence="1">
    <location>
        <begin position="43"/>
        <end position="76"/>
    </location>
</feature>
<name>A0A382LER9_9ZZZZ</name>
<dbReference type="PANTHER" id="PTHR32196">
    <property type="entry name" value="ABC TRANSPORTER PERMEASE PROTEIN YPHD-RELATED-RELATED"/>
    <property type="match status" value="1"/>
</dbReference>
<accession>A0A382LER9</accession>
<keyword evidence="1" id="KW-0812">Transmembrane</keyword>
<dbReference type="GO" id="GO:0005886">
    <property type="term" value="C:plasma membrane"/>
    <property type="evidence" value="ECO:0007669"/>
    <property type="project" value="TreeGrafter"/>
</dbReference>
<keyword evidence="1" id="KW-1133">Transmembrane helix</keyword>
<dbReference type="EMBL" id="UINC01086159">
    <property type="protein sequence ID" value="SVC34365.1"/>
    <property type="molecule type" value="Genomic_DNA"/>
</dbReference>